<evidence type="ECO:0000256" key="2">
    <source>
        <dbReference type="ARBA" id="ARBA00012695"/>
    </source>
</evidence>
<keyword evidence="6" id="KW-0285">Flavoprotein</keyword>
<proteinExistence type="inferred from homology"/>
<dbReference type="GeneID" id="17292946"/>
<evidence type="ECO:0000313" key="10">
    <source>
        <dbReference type="Proteomes" id="UP000011087"/>
    </source>
</evidence>
<sequence length="587" mass="65726">MLHSRGYVISGVKRLDGKQLGKHVIRLAKASDASPHDKSARSKSTSAIPVVTAQHVEHIRPMNDWKLNFEDTTQSLACKSSYELALASAIFQVCSIQPLVKNAKDMYSYATKVLGHGIPDAVVRASFFKHFCGGESSGDLKPVVQKLGVHGIGAILDYAAEADVAHTPEARPGMSASAEAMEQQFEGNARIIMDAIDAASEVSASGGKEGFTAVKLTGMGRPEMLSRISSILTWLRQTFARLDDDGNGLLTQEEFIKGLSKAGSNLSHEELCSIYQSIDANKDSMVDVTDWMDSLWPSDPKFSLIFTSSFKHLQGPQFRSLDDEECYQYQTMLDRLEKLAAYAELKGVKLLVDAEQSYMQPAIDHLALVLMRRHNHENPVIFNTYQCYLVDSFDRVKLDVQRAERYGFVFAAKVVRGAYMHQERKLAAEQGYPDPIHPNIEATHKNFDAVVDFLISRKGQMDPETFKAETEEETERRKKLAIMIASHNEESILKAAEKMNQMEISPAQSGIYFGQLQGMCDHVSFALGKKHFNVYKYLPYGPVKEVMPYLLRRLEENSDILAGVKKQKKLIMTELSRRLGWRKHASC</sequence>
<dbReference type="CDD" id="cd00051">
    <property type="entry name" value="EFh"/>
    <property type="match status" value="1"/>
</dbReference>
<evidence type="ECO:0000313" key="8">
    <source>
        <dbReference type="EMBL" id="EKX36218.1"/>
    </source>
</evidence>
<dbReference type="PaxDb" id="55529-EKX36218"/>
<dbReference type="InterPro" id="IPR015659">
    <property type="entry name" value="Proline_oxidase"/>
</dbReference>
<accession>L1IIY1</accession>
<dbReference type="InterPro" id="IPR011992">
    <property type="entry name" value="EF-hand-dom_pair"/>
</dbReference>
<dbReference type="RefSeq" id="XP_005823198.1">
    <property type="nucleotide sequence ID" value="XM_005823141.1"/>
</dbReference>
<evidence type="ECO:0000259" key="7">
    <source>
        <dbReference type="PROSITE" id="PS50222"/>
    </source>
</evidence>
<keyword evidence="4 6" id="KW-0560">Oxidoreductase</keyword>
<dbReference type="STRING" id="905079.L1IIY1"/>
<dbReference type="HOGENOM" id="CLU_018202_3_1_1"/>
<reference evidence="10" key="2">
    <citation type="submission" date="2012-11" db="EMBL/GenBank/DDBJ databases">
        <authorList>
            <person name="Kuo A."/>
            <person name="Curtis B.A."/>
            <person name="Tanifuji G."/>
            <person name="Burki F."/>
            <person name="Gruber A."/>
            <person name="Irimia M."/>
            <person name="Maruyama S."/>
            <person name="Arias M.C."/>
            <person name="Ball S.G."/>
            <person name="Gile G.H."/>
            <person name="Hirakawa Y."/>
            <person name="Hopkins J.F."/>
            <person name="Rensing S.A."/>
            <person name="Schmutz J."/>
            <person name="Symeonidi A."/>
            <person name="Elias M."/>
            <person name="Eveleigh R.J."/>
            <person name="Herman E.K."/>
            <person name="Klute M.J."/>
            <person name="Nakayama T."/>
            <person name="Obornik M."/>
            <person name="Reyes-Prieto A."/>
            <person name="Armbrust E.V."/>
            <person name="Aves S.J."/>
            <person name="Beiko R.G."/>
            <person name="Coutinho P."/>
            <person name="Dacks J.B."/>
            <person name="Durnford D.G."/>
            <person name="Fast N.M."/>
            <person name="Green B.R."/>
            <person name="Grisdale C."/>
            <person name="Hempe F."/>
            <person name="Henrissat B."/>
            <person name="Hoppner M.P."/>
            <person name="Ishida K.-I."/>
            <person name="Kim E."/>
            <person name="Koreny L."/>
            <person name="Kroth P.G."/>
            <person name="Liu Y."/>
            <person name="Malik S.-B."/>
            <person name="Maier U.G."/>
            <person name="McRose D."/>
            <person name="Mock T."/>
            <person name="Neilson J.A."/>
            <person name="Onodera N.T."/>
            <person name="Poole A.M."/>
            <person name="Pritham E.J."/>
            <person name="Richards T.A."/>
            <person name="Rocap G."/>
            <person name="Roy S.W."/>
            <person name="Sarai C."/>
            <person name="Schaack S."/>
            <person name="Shirato S."/>
            <person name="Slamovits C.H."/>
            <person name="Spencer D.F."/>
            <person name="Suzuki S."/>
            <person name="Worden A.Z."/>
            <person name="Zauner S."/>
            <person name="Barry K."/>
            <person name="Bell C."/>
            <person name="Bharti A.K."/>
            <person name="Crow J.A."/>
            <person name="Grimwood J."/>
            <person name="Kramer R."/>
            <person name="Lindquist E."/>
            <person name="Lucas S."/>
            <person name="Salamov A."/>
            <person name="McFadden G.I."/>
            <person name="Lane C.E."/>
            <person name="Keeling P.J."/>
            <person name="Gray M.W."/>
            <person name="Grigoriev I.V."/>
            <person name="Archibald J.M."/>
        </authorList>
    </citation>
    <scope>NUCLEOTIDE SEQUENCE</scope>
    <source>
        <strain evidence="10">CCMP2712</strain>
    </source>
</reference>
<evidence type="ECO:0000256" key="1">
    <source>
        <dbReference type="ARBA" id="ARBA00005869"/>
    </source>
</evidence>
<dbReference type="OrthoDB" id="5464at2759"/>
<keyword evidence="6" id="KW-0274">FAD</keyword>
<dbReference type="EMBL" id="JH993077">
    <property type="protein sequence ID" value="EKX36218.1"/>
    <property type="molecule type" value="Genomic_DNA"/>
</dbReference>
<evidence type="ECO:0000256" key="5">
    <source>
        <dbReference type="ARBA" id="ARBA00023062"/>
    </source>
</evidence>
<dbReference type="InterPro" id="IPR002048">
    <property type="entry name" value="EF_hand_dom"/>
</dbReference>
<dbReference type="EnsemblProtists" id="EKX36218">
    <property type="protein sequence ID" value="EKX36218"/>
    <property type="gene ID" value="GUITHDRAFT_155289"/>
</dbReference>
<evidence type="ECO:0000256" key="3">
    <source>
        <dbReference type="ARBA" id="ARBA00022837"/>
    </source>
</evidence>
<dbReference type="GO" id="GO:0004657">
    <property type="term" value="F:proline dehydrogenase activity"/>
    <property type="evidence" value="ECO:0007669"/>
    <property type="project" value="UniProtKB-EC"/>
</dbReference>
<dbReference type="PROSITE" id="PS00018">
    <property type="entry name" value="EF_HAND_1"/>
    <property type="match status" value="1"/>
</dbReference>
<dbReference type="Gene3D" id="3.20.20.220">
    <property type="match status" value="2"/>
</dbReference>
<dbReference type="InterPro" id="IPR029041">
    <property type="entry name" value="FAD-linked_oxidoreductase-like"/>
</dbReference>
<keyword evidence="5 6" id="KW-0642">Proline metabolism</keyword>
<organism evidence="8">
    <name type="scientific">Guillardia theta (strain CCMP2712)</name>
    <name type="common">Cryptophyte</name>
    <dbReference type="NCBI Taxonomy" id="905079"/>
    <lineage>
        <taxon>Eukaryota</taxon>
        <taxon>Cryptophyceae</taxon>
        <taxon>Pyrenomonadales</taxon>
        <taxon>Geminigeraceae</taxon>
        <taxon>Guillardia</taxon>
    </lineage>
</organism>
<reference evidence="9" key="3">
    <citation type="submission" date="2015-06" db="UniProtKB">
        <authorList>
            <consortium name="EnsemblProtists"/>
        </authorList>
    </citation>
    <scope>IDENTIFICATION</scope>
</reference>
<evidence type="ECO:0000256" key="6">
    <source>
        <dbReference type="RuleBase" id="RU364054"/>
    </source>
</evidence>
<dbReference type="SUPFAM" id="SSF47473">
    <property type="entry name" value="EF-hand"/>
    <property type="match status" value="1"/>
</dbReference>
<reference evidence="8 10" key="1">
    <citation type="journal article" date="2012" name="Nature">
        <title>Algal genomes reveal evolutionary mosaicism and the fate of nucleomorphs.</title>
        <authorList>
            <consortium name="DOE Joint Genome Institute"/>
            <person name="Curtis B.A."/>
            <person name="Tanifuji G."/>
            <person name="Burki F."/>
            <person name="Gruber A."/>
            <person name="Irimia M."/>
            <person name="Maruyama S."/>
            <person name="Arias M.C."/>
            <person name="Ball S.G."/>
            <person name="Gile G.H."/>
            <person name="Hirakawa Y."/>
            <person name="Hopkins J.F."/>
            <person name="Kuo A."/>
            <person name="Rensing S.A."/>
            <person name="Schmutz J."/>
            <person name="Symeonidi A."/>
            <person name="Elias M."/>
            <person name="Eveleigh R.J."/>
            <person name="Herman E.K."/>
            <person name="Klute M.J."/>
            <person name="Nakayama T."/>
            <person name="Obornik M."/>
            <person name="Reyes-Prieto A."/>
            <person name="Armbrust E.V."/>
            <person name="Aves S.J."/>
            <person name="Beiko R.G."/>
            <person name="Coutinho P."/>
            <person name="Dacks J.B."/>
            <person name="Durnford D.G."/>
            <person name="Fast N.M."/>
            <person name="Green B.R."/>
            <person name="Grisdale C.J."/>
            <person name="Hempel F."/>
            <person name="Henrissat B."/>
            <person name="Hoppner M.P."/>
            <person name="Ishida K."/>
            <person name="Kim E."/>
            <person name="Koreny L."/>
            <person name="Kroth P.G."/>
            <person name="Liu Y."/>
            <person name="Malik S.B."/>
            <person name="Maier U.G."/>
            <person name="McRose D."/>
            <person name="Mock T."/>
            <person name="Neilson J.A."/>
            <person name="Onodera N.T."/>
            <person name="Poole A.M."/>
            <person name="Pritham E.J."/>
            <person name="Richards T.A."/>
            <person name="Rocap G."/>
            <person name="Roy S.W."/>
            <person name="Sarai C."/>
            <person name="Schaack S."/>
            <person name="Shirato S."/>
            <person name="Slamovits C.H."/>
            <person name="Spencer D.F."/>
            <person name="Suzuki S."/>
            <person name="Worden A.Z."/>
            <person name="Zauner S."/>
            <person name="Barry K."/>
            <person name="Bell C."/>
            <person name="Bharti A.K."/>
            <person name="Crow J.A."/>
            <person name="Grimwood J."/>
            <person name="Kramer R."/>
            <person name="Lindquist E."/>
            <person name="Lucas S."/>
            <person name="Salamov A."/>
            <person name="McFadden G.I."/>
            <person name="Lane C.E."/>
            <person name="Keeling P.J."/>
            <person name="Gray M.W."/>
            <person name="Grigoriev I.V."/>
            <person name="Archibald J.M."/>
        </authorList>
    </citation>
    <scope>NUCLEOTIDE SEQUENCE</scope>
    <source>
        <strain evidence="8 10">CCMP2712</strain>
    </source>
</reference>
<dbReference type="GO" id="GO:0071949">
    <property type="term" value="F:FAD binding"/>
    <property type="evidence" value="ECO:0007669"/>
    <property type="project" value="TreeGrafter"/>
</dbReference>
<dbReference type="SUPFAM" id="SSF51730">
    <property type="entry name" value="FAD-linked oxidoreductase"/>
    <property type="match status" value="1"/>
</dbReference>
<dbReference type="PROSITE" id="PS50222">
    <property type="entry name" value="EF_HAND_2"/>
    <property type="match status" value="1"/>
</dbReference>
<comment type="catalytic activity">
    <reaction evidence="6">
        <text>L-proline + a quinone = (S)-1-pyrroline-5-carboxylate + a quinol + H(+)</text>
        <dbReference type="Rhea" id="RHEA:23784"/>
        <dbReference type="ChEBI" id="CHEBI:15378"/>
        <dbReference type="ChEBI" id="CHEBI:17388"/>
        <dbReference type="ChEBI" id="CHEBI:24646"/>
        <dbReference type="ChEBI" id="CHEBI:60039"/>
        <dbReference type="ChEBI" id="CHEBI:132124"/>
        <dbReference type="EC" id="1.5.5.2"/>
    </reaction>
</comment>
<comment type="cofactor">
    <cofactor evidence="6">
        <name>FAD</name>
        <dbReference type="ChEBI" id="CHEBI:57692"/>
    </cofactor>
</comment>
<keyword evidence="10" id="KW-1185">Reference proteome</keyword>
<feature type="domain" description="EF-hand" evidence="7">
    <location>
        <begin position="230"/>
        <end position="265"/>
    </location>
</feature>
<evidence type="ECO:0000313" key="9">
    <source>
        <dbReference type="EnsemblProtists" id="EKX36218"/>
    </source>
</evidence>
<protein>
    <recommendedName>
        <fullName evidence="2 6">Proline dehydrogenase</fullName>
        <ecNumber evidence="2 6">1.5.5.2</ecNumber>
    </recommendedName>
</protein>
<dbReference type="InterPro" id="IPR018247">
    <property type="entry name" value="EF_Hand_1_Ca_BS"/>
</dbReference>
<comment type="function">
    <text evidence="6">Converts proline to delta-1-pyrroline-5-carboxylate.</text>
</comment>
<dbReference type="PANTHER" id="PTHR13914">
    <property type="entry name" value="PROLINE OXIDASE"/>
    <property type="match status" value="1"/>
</dbReference>
<dbReference type="Pfam" id="PF01619">
    <property type="entry name" value="Pro_dh"/>
    <property type="match status" value="1"/>
</dbReference>
<dbReference type="InterPro" id="IPR002872">
    <property type="entry name" value="Proline_DH_dom"/>
</dbReference>
<keyword evidence="3" id="KW-0106">Calcium</keyword>
<dbReference type="GO" id="GO:0005509">
    <property type="term" value="F:calcium ion binding"/>
    <property type="evidence" value="ECO:0007669"/>
    <property type="project" value="InterPro"/>
</dbReference>
<dbReference type="AlphaFoldDB" id="L1IIY1"/>
<name>L1IIY1_GUITC</name>
<dbReference type="PANTHER" id="PTHR13914:SF0">
    <property type="entry name" value="PROLINE DEHYDROGENASE 1, MITOCHONDRIAL"/>
    <property type="match status" value="1"/>
</dbReference>
<dbReference type="OMA" id="GPLKKYH"/>
<gene>
    <name evidence="8" type="ORF">GUITHDRAFT_155289</name>
</gene>
<dbReference type="Pfam" id="PF13499">
    <property type="entry name" value="EF-hand_7"/>
    <property type="match status" value="1"/>
</dbReference>
<dbReference type="KEGG" id="gtt:GUITHDRAFT_155289"/>
<dbReference type="EC" id="1.5.5.2" evidence="2 6"/>
<dbReference type="Proteomes" id="UP000011087">
    <property type="component" value="Unassembled WGS sequence"/>
</dbReference>
<dbReference type="GO" id="GO:0005739">
    <property type="term" value="C:mitochondrion"/>
    <property type="evidence" value="ECO:0007669"/>
    <property type="project" value="TreeGrafter"/>
</dbReference>
<evidence type="ECO:0000256" key="4">
    <source>
        <dbReference type="ARBA" id="ARBA00023002"/>
    </source>
</evidence>
<comment type="similarity">
    <text evidence="1 6">Belongs to the proline oxidase family.</text>
</comment>
<dbReference type="eggNOG" id="KOG0186">
    <property type="taxonomic scope" value="Eukaryota"/>
</dbReference>
<dbReference type="GO" id="GO:0010133">
    <property type="term" value="P:L-proline catabolic process to L-glutamate"/>
    <property type="evidence" value="ECO:0007669"/>
    <property type="project" value="TreeGrafter"/>
</dbReference>